<evidence type="ECO:0000256" key="1">
    <source>
        <dbReference type="ARBA" id="ARBA00006640"/>
    </source>
</evidence>
<dbReference type="NCBIfam" id="TIGR00030">
    <property type="entry name" value="S21p"/>
    <property type="match status" value="1"/>
</dbReference>
<sequence>MRHKMFIGRTILVQNGKVEEAFRQLNRVLGIEGIFDIYRRNRYFERPTLKRRRVNYEICRAIYDEDMARRLKLTLRTNRADPWLGSH</sequence>
<dbReference type="Pfam" id="PF01165">
    <property type="entry name" value="Ribosomal_S21"/>
    <property type="match status" value="1"/>
</dbReference>
<dbReference type="GO" id="GO:0005840">
    <property type="term" value="C:ribosome"/>
    <property type="evidence" value="ECO:0007669"/>
    <property type="project" value="UniProtKB-KW"/>
</dbReference>
<organism evidence="4 5">
    <name type="scientific">Galendromus occidentalis</name>
    <name type="common">western predatory mite</name>
    <dbReference type="NCBI Taxonomy" id="34638"/>
    <lineage>
        <taxon>Eukaryota</taxon>
        <taxon>Metazoa</taxon>
        <taxon>Ecdysozoa</taxon>
        <taxon>Arthropoda</taxon>
        <taxon>Chelicerata</taxon>
        <taxon>Arachnida</taxon>
        <taxon>Acari</taxon>
        <taxon>Parasitiformes</taxon>
        <taxon>Mesostigmata</taxon>
        <taxon>Gamasina</taxon>
        <taxon>Phytoseioidea</taxon>
        <taxon>Phytoseiidae</taxon>
        <taxon>Typhlodrominae</taxon>
        <taxon>Galendromus</taxon>
    </lineage>
</organism>
<proteinExistence type="inferred from homology"/>
<gene>
    <name evidence="5" type="primary">LOC100897887</name>
</gene>
<dbReference type="GeneID" id="100897887"/>
<dbReference type="InterPro" id="IPR001911">
    <property type="entry name" value="Ribosomal_bS21"/>
</dbReference>
<comment type="similarity">
    <text evidence="1">Belongs to the bacterial ribosomal protein bS21 family.</text>
</comment>
<reference evidence="5" key="1">
    <citation type="submission" date="2025-08" db="UniProtKB">
        <authorList>
            <consortium name="RefSeq"/>
        </authorList>
    </citation>
    <scope>IDENTIFICATION</scope>
</reference>
<accession>A0AAJ6QTE3</accession>
<dbReference type="AlphaFoldDB" id="A0AAJ6QTE3"/>
<dbReference type="RefSeq" id="XP_003743301.1">
    <property type="nucleotide sequence ID" value="XM_003743253.1"/>
</dbReference>
<dbReference type="Proteomes" id="UP000694867">
    <property type="component" value="Unplaced"/>
</dbReference>
<dbReference type="CTD" id="54460"/>
<keyword evidence="4" id="KW-1185">Reference proteome</keyword>
<dbReference type="GO" id="GO:0003735">
    <property type="term" value="F:structural constituent of ribosome"/>
    <property type="evidence" value="ECO:0007669"/>
    <property type="project" value="InterPro"/>
</dbReference>
<dbReference type="GO" id="GO:0006412">
    <property type="term" value="P:translation"/>
    <property type="evidence" value="ECO:0007669"/>
    <property type="project" value="InterPro"/>
</dbReference>
<keyword evidence="2 5" id="KW-0689">Ribosomal protein</keyword>
<dbReference type="GO" id="GO:1990904">
    <property type="term" value="C:ribonucleoprotein complex"/>
    <property type="evidence" value="ECO:0007669"/>
    <property type="project" value="UniProtKB-KW"/>
</dbReference>
<dbReference type="KEGG" id="goe:100897887"/>
<evidence type="ECO:0000313" key="4">
    <source>
        <dbReference type="Proteomes" id="UP000694867"/>
    </source>
</evidence>
<protein>
    <submittedName>
        <fullName evidence="5">28S ribosomal protein S21, mitochondrial</fullName>
    </submittedName>
</protein>
<keyword evidence="3" id="KW-0687">Ribonucleoprotein</keyword>
<name>A0AAJ6QTE3_9ACAR</name>
<evidence type="ECO:0000256" key="3">
    <source>
        <dbReference type="ARBA" id="ARBA00023274"/>
    </source>
</evidence>
<evidence type="ECO:0000313" key="5">
    <source>
        <dbReference type="RefSeq" id="XP_003743301.1"/>
    </source>
</evidence>
<dbReference type="PANTHER" id="PTHR21109:SF0">
    <property type="entry name" value="SMALL RIBOSOMAL SUBUNIT PROTEIN BS21M"/>
    <property type="match status" value="1"/>
</dbReference>
<dbReference type="PANTHER" id="PTHR21109">
    <property type="entry name" value="MITOCHONDRIAL 28S RIBOSOMAL PROTEIN S21"/>
    <property type="match status" value="1"/>
</dbReference>
<evidence type="ECO:0000256" key="2">
    <source>
        <dbReference type="ARBA" id="ARBA00022980"/>
    </source>
</evidence>